<evidence type="ECO:0000313" key="4">
    <source>
        <dbReference type="Proteomes" id="UP000175973"/>
    </source>
</evidence>
<evidence type="ECO:0000313" key="3">
    <source>
        <dbReference type="EMBL" id="AOW46934.1"/>
    </source>
</evidence>
<dbReference type="GO" id="GO:0003824">
    <property type="term" value="F:catalytic activity"/>
    <property type="evidence" value="ECO:0007669"/>
    <property type="project" value="InterPro"/>
</dbReference>
<dbReference type="Proteomes" id="UP000175973">
    <property type="component" value="Chromosome"/>
</dbReference>
<dbReference type="PANTHER" id="PTHR11895">
    <property type="entry name" value="TRANSAMIDASE"/>
    <property type="match status" value="1"/>
</dbReference>
<evidence type="ECO:0000259" key="2">
    <source>
        <dbReference type="Pfam" id="PF01425"/>
    </source>
</evidence>
<dbReference type="SUPFAM" id="SSF75304">
    <property type="entry name" value="Amidase signature (AS) enzymes"/>
    <property type="match status" value="1"/>
</dbReference>
<accession>A0A1D8QXC9</accession>
<sequence>MVMLPDPTVIAENLIDTINKHEGKIHAFTQYNPEQIRRDAAYLSAGSLTGMSVGVKDIVETEAYFTEYGSGIYKNNQSRADAACVTLLKQAGALVAGKTVTTEFAFFQPGPTVNPYDTARTPGGSSSGSAAAVACGMVDIGIASQTAASLTRPASYCGIVGFKPSYVRYNAAGVKYLAPSFDALGVVTRDVTSAIKADNVLKGPKSASVELPLQKPKRIGFCKTPWWSQGDADMHQALQSAADLFGQHTSLEEVDLADFEEGADLHLTIMSYEAAQSLAWEYTTKREQISPQIAALIKAGQAITRQDYEEALAKAQNLRQKADILFETYDVLLAPAAPGVAPLLEEGTGSPLFSRLWTLLYLPSLTLPGMVNKAGLPIGVQFLGRYGVDEALLSYGLWAEQILPDRPLCSG</sequence>
<name>A0A1D8QXC9_9PROT</name>
<dbReference type="InterPro" id="IPR000120">
    <property type="entry name" value="Amidase"/>
</dbReference>
<protein>
    <submittedName>
        <fullName evidence="3">Amidase</fullName>
    </submittedName>
</protein>
<feature type="coiled-coil region" evidence="1">
    <location>
        <begin position="301"/>
        <end position="328"/>
    </location>
</feature>
<keyword evidence="1" id="KW-0175">Coiled coil</keyword>
<dbReference type="KEGG" id="aasc:A4S02_09335"/>
<proteinExistence type="predicted"/>
<dbReference type="PANTHER" id="PTHR11895:SF151">
    <property type="entry name" value="GLUTAMYL-TRNA(GLN) AMIDOTRANSFERASE SUBUNIT A"/>
    <property type="match status" value="1"/>
</dbReference>
<feature type="domain" description="Amidase" evidence="2">
    <location>
        <begin position="12"/>
        <end position="393"/>
    </location>
</feature>
<dbReference type="AlphaFoldDB" id="A0A1D8QXC9"/>
<reference evidence="4" key="1">
    <citation type="submission" date="2016-04" db="EMBL/GenBank/DDBJ databases">
        <authorList>
            <person name="Jeon C.O."/>
            <person name="Cho G.Y."/>
            <person name="Jeong H.I."/>
            <person name="Kim K.H."/>
        </authorList>
    </citation>
    <scope>NUCLEOTIDE SEQUENCE [LARGE SCALE GENOMIC DNA]</scope>
    <source>
        <strain evidence="4">LMG 1590</strain>
    </source>
</reference>
<dbReference type="InterPro" id="IPR023631">
    <property type="entry name" value="Amidase_dom"/>
</dbReference>
<dbReference type="EMBL" id="CP015164">
    <property type="protein sequence ID" value="AOW46934.1"/>
    <property type="molecule type" value="Genomic_DNA"/>
</dbReference>
<keyword evidence="4" id="KW-1185">Reference proteome</keyword>
<dbReference type="InterPro" id="IPR036928">
    <property type="entry name" value="AS_sf"/>
</dbReference>
<evidence type="ECO:0000256" key="1">
    <source>
        <dbReference type="SAM" id="Coils"/>
    </source>
</evidence>
<dbReference type="Gene3D" id="3.90.1300.10">
    <property type="entry name" value="Amidase signature (AS) domain"/>
    <property type="match status" value="1"/>
</dbReference>
<organism evidence="3 4">
    <name type="scientific">Acetobacter ascendens</name>
    <dbReference type="NCBI Taxonomy" id="481146"/>
    <lineage>
        <taxon>Bacteria</taxon>
        <taxon>Pseudomonadati</taxon>
        <taxon>Pseudomonadota</taxon>
        <taxon>Alphaproteobacteria</taxon>
        <taxon>Acetobacterales</taxon>
        <taxon>Acetobacteraceae</taxon>
        <taxon>Acetobacter</taxon>
    </lineage>
</organism>
<gene>
    <name evidence="3" type="ORF">A4S02_09335</name>
</gene>
<dbReference type="Pfam" id="PF01425">
    <property type="entry name" value="Amidase"/>
    <property type="match status" value="1"/>
</dbReference>